<dbReference type="FunFam" id="2.40.50.140:FF:000064">
    <property type="entry name" value="Replication protein A subunit"/>
    <property type="match status" value="1"/>
</dbReference>
<evidence type="ECO:0000256" key="5">
    <source>
        <dbReference type="ARBA" id="ARBA00022771"/>
    </source>
</evidence>
<evidence type="ECO:0000256" key="10">
    <source>
        <dbReference type="SAM" id="MobiDB-lite"/>
    </source>
</evidence>
<dbReference type="GO" id="GO:0005662">
    <property type="term" value="C:DNA replication factor A complex"/>
    <property type="evidence" value="ECO:0007669"/>
    <property type="project" value="UniProtKB-ARBA"/>
</dbReference>
<dbReference type="Gene3D" id="2.40.50.140">
    <property type="entry name" value="Nucleic acid-binding proteins"/>
    <property type="match status" value="4"/>
</dbReference>
<keyword evidence="5 9" id="KW-0863">Zinc-finger</keyword>
<comment type="subcellular location">
    <subcellularLocation>
        <location evidence="1 9">Nucleus</location>
    </subcellularLocation>
</comment>
<dbReference type="PANTHER" id="PTHR47165:SF4">
    <property type="entry name" value="OS03G0429900 PROTEIN"/>
    <property type="match status" value="1"/>
</dbReference>
<dbReference type="FunFam" id="2.40.50.140:FF:000041">
    <property type="entry name" value="Replication protein A subunit"/>
    <property type="match status" value="1"/>
</dbReference>
<evidence type="ECO:0000256" key="1">
    <source>
        <dbReference type="ARBA" id="ARBA00004123"/>
    </source>
</evidence>
<reference evidence="14 15" key="1">
    <citation type="submission" date="2019-10" db="EMBL/GenBank/DDBJ databases">
        <authorList>
            <person name="Palmer J.M."/>
        </authorList>
    </citation>
    <scope>NUCLEOTIDE SEQUENCE [LARGE SCALE GENOMIC DNA]</scope>
    <source>
        <strain evidence="14 15">TWF718</strain>
    </source>
</reference>
<keyword evidence="8 9" id="KW-0539">Nucleus</keyword>
<dbReference type="FunFam" id="2.40.50.140:FF:000090">
    <property type="entry name" value="Replication protein A subunit"/>
    <property type="match status" value="1"/>
</dbReference>
<feature type="domain" description="Replication factor A C-terminal" evidence="12">
    <location>
        <begin position="454"/>
        <end position="597"/>
    </location>
</feature>
<dbReference type="GO" id="GO:0008270">
    <property type="term" value="F:zinc ion binding"/>
    <property type="evidence" value="ECO:0007669"/>
    <property type="project" value="UniProtKB-KW"/>
</dbReference>
<dbReference type="CDD" id="cd04477">
    <property type="entry name" value="RPA1N"/>
    <property type="match status" value="1"/>
</dbReference>
<evidence type="ECO:0000259" key="12">
    <source>
        <dbReference type="Pfam" id="PF08646"/>
    </source>
</evidence>
<feature type="domain" description="Replication protein A OB" evidence="13">
    <location>
        <begin position="296"/>
        <end position="393"/>
    </location>
</feature>
<sequence>MANLLSGGSLAAIFAAGCENPKEAWKDPIMQILLVKKIEAQGKTPERYRIVVSDGIHFTQGMIASQSNHLMAESRIQKGSIVRMKEYEAGKVKDKSVLIVLGVELAQESPEEKIGDPKQVMPDSAAELAQQRAAQQPTSTSNFYGNKPAGAGRGAGGAGPSRGAGQSSRGPSAGISAIESLSPYQNRWTIKARCIHRGDIRSWKNAKGDGRLFAVTLKDQSAEIKATGFGDQVDSLYHAFEEGGVYLVSKCKVQIAKRQFSNVDNDYELVFDRDSEVQRVEDDEGVPQQQYNFVTLQDLQNTDKDAQIDVIGILKEIGDASTITSAKTQKAFTKRDLSLVDDTGYTVKLTVWGKSAEKFEIMPESVLAIKGVKVSEFGGRSLSMQNSSTMQVDPDLEEAHRLKGWFTSEGRDTNFSNHQSMNTGGAGGNRPAVYKTVQQALDENVGFGETADIYTLKATISYIKNENHSYPACRSEGCSKKVIEVNGSWRCEKCGVGWPEPEWRYIITCSAYDHTGQTWLNVFDDAGKVIMGTTASDLNAMKDYDESSYEATMKKAASQTWMFRIRAQQETYNDASRVRNRVLSAQKVDYAAECSRMINIINMYSS</sequence>
<dbReference type="GO" id="GO:0000781">
    <property type="term" value="C:chromosome, telomeric region"/>
    <property type="evidence" value="ECO:0007669"/>
    <property type="project" value="UniProtKB-ARBA"/>
</dbReference>
<comment type="caution">
    <text evidence="14">The sequence shown here is derived from an EMBL/GenBank/DDBJ whole genome shotgun (WGS) entry which is preliminary data.</text>
</comment>
<keyword evidence="6 9" id="KW-0862">Zinc</keyword>
<dbReference type="InterPro" id="IPR047192">
    <property type="entry name" value="Euk_RPA1_DBD_C"/>
</dbReference>
<dbReference type="GO" id="GO:0006310">
    <property type="term" value="P:DNA recombination"/>
    <property type="evidence" value="ECO:0007669"/>
    <property type="project" value="InterPro"/>
</dbReference>
<evidence type="ECO:0000256" key="6">
    <source>
        <dbReference type="ARBA" id="ARBA00022833"/>
    </source>
</evidence>
<dbReference type="CDD" id="cd04474">
    <property type="entry name" value="RPA1_DBD_A"/>
    <property type="match status" value="1"/>
</dbReference>
<feature type="compositionally biased region" description="Low complexity" evidence="10">
    <location>
        <begin position="163"/>
        <end position="174"/>
    </location>
</feature>
<evidence type="ECO:0000256" key="4">
    <source>
        <dbReference type="ARBA" id="ARBA00022723"/>
    </source>
</evidence>
<keyword evidence="7 9" id="KW-0238">DNA-binding</keyword>
<keyword evidence="3 9" id="KW-0235">DNA replication</keyword>
<dbReference type="InterPro" id="IPR031657">
    <property type="entry name" value="REPA_OB_2"/>
</dbReference>
<dbReference type="GO" id="GO:0007004">
    <property type="term" value="P:telomere maintenance via telomerase"/>
    <property type="evidence" value="ECO:0007669"/>
    <property type="project" value="UniProtKB-ARBA"/>
</dbReference>
<dbReference type="PANTHER" id="PTHR47165">
    <property type="entry name" value="OS03G0429900 PROTEIN"/>
    <property type="match status" value="1"/>
</dbReference>
<dbReference type="Proteomes" id="UP001313282">
    <property type="component" value="Unassembled WGS sequence"/>
</dbReference>
<dbReference type="AlphaFoldDB" id="A0AAN8RJW3"/>
<accession>A0AAN8RJW3</accession>
<dbReference type="GO" id="GO:0003697">
    <property type="term" value="F:single-stranded DNA binding"/>
    <property type="evidence" value="ECO:0007669"/>
    <property type="project" value="UniProtKB-ARBA"/>
</dbReference>
<keyword evidence="4 9" id="KW-0479">Metal-binding</keyword>
<dbReference type="CDD" id="cd04475">
    <property type="entry name" value="RPA1_DBD_B"/>
    <property type="match status" value="1"/>
</dbReference>
<evidence type="ECO:0000256" key="8">
    <source>
        <dbReference type="ARBA" id="ARBA00023242"/>
    </source>
</evidence>
<evidence type="ECO:0000256" key="2">
    <source>
        <dbReference type="ARBA" id="ARBA00005690"/>
    </source>
</evidence>
<comment type="similarity">
    <text evidence="2 9">Belongs to the replication factor A protein 1 family.</text>
</comment>
<dbReference type="Pfam" id="PF08646">
    <property type="entry name" value="Rep_fac-A_C"/>
    <property type="match status" value="1"/>
</dbReference>
<dbReference type="GO" id="GO:0006260">
    <property type="term" value="P:DNA replication"/>
    <property type="evidence" value="ECO:0007669"/>
    <property type="project" value="UniProtKB-KW"/>
</dbReference>
<evidence type="ECO:0000256" key="3">
    <source>
        <dbReference type="ARBA" id="ARBA00022705"/>
    </source>
</evidence>
<dbReference type="InterPro" id="IPR012340">
    <property type="entry name" value="NA-bd_OB-fold"/>
</dbReference>
<evidence type="ECO:0000256" key="9">
    <source>
        <dbReference type="RuleBase" id="RU364130"/>
    </source>
</evidence>
<feature type="compositionally biased region" description="Low complexity" evidence="10">
    <location>
        <begin position="125"/>
        <end position="136"/>
    </location>
</feature>
<evidence type="ECO:0000259" key="11">
    <source>
        <dbReference type="Pfam" id="PF04057"/>
    </source>
</evidence>
<comment type="subunit">
    <text evidence="9">Component of the heterotrimeric canonical replication protein A complex (RPA).</text>
</comment>
<protein>
    <recommendedName>
        <fullName evidence="9">Replication protein A subunit</fullName>
    </recommendedName>
</protein>
<evidence type="ECO:0000256" key="7">
    <source>
        <dbReference type="ARBA" id="ARBA00023125"/>
    </source>
</evidence>
<dbReference type="FunFam" id="2.40.50.140:FF:000117">
    <property type="entry name" value="Replication protein A subunit"/>
    <property type="match status" value="1"/>
</dbReference>
<feature type="region of interest" description="Disordered" evidence="10">
    <location>
        <begin position="110"/>
        <end position="176"/>
    </location>
</feature>
<dbReference type="InterPro" id="IPR007199">
    <property type="entry name" value="Rep_factor-A_N"/>
</dbReference>
<dbReference type="EMBL" id="JAVHNR010000003">
    <property type="protein sequence ID" value="KAK6348594.1"/>
    <property type="molecule type" value="Genomic_DNA"/>
</dbReference>
<dbReference type="GO" id="GO:0006281">
    <property type="term" value="P:DNA repair"/>
    <property type="evidence" value="ECO:0007669"/>
    <property type="project" value="InterPro"/>
</dbReference>
<evidence type="ECO:0000259" key="13">
    <source>
        <dbReference type="Pfam" id="PF16900"/>
    </source>
</evidence>
<keyword evidence="15" id="KW-1185">Reference proteome</keyword>
<dbReference type="NCBIfam" id="TIGR00617">
    <property type="entry name" value="rpa1"/>
    <property type="match status" value="1"/>
</dbReference>
<feature type="compositionally biased region" description="Gly residues" evidence="10">
    <location>
        <begin position="151"/>
        <end position="162"/>
    </location>
</feature>
<organism evidence="14 15">
    <name type="scientific">Orbilia javanica</name>
    <dbReference type="NCBI Taxonomy" id="47235"/>
    <lineage>
        <taxon>Eukaryota</taxon>
        <taxon>Fungi</taxon>
        <taxon>Dikarya</taxon>
        <taxon>Ascomycota</taxon>
        <taxon>Pezizomycotina</taxon>
        <taxon>Orbiliomycetes</taxon>
        <taxon>Orbiliales</taxon>
        <taxon>Orbiliaceae</taxon>
        <taxon>Orbilia</taxon>
    </lineage>
</organism>
<feature type="domain" description="Replication factor-A protein 1 N-terminal" evidence="11">
    <location>
        <begin position="7"/>
        <end position="105"/>
    </location>
</feature>
<dbReference type="Pfam" id="PF16900">
    <property type="entry name" value="REPA_OB_2"/>
    <property type="match status" value="1"/>
</dbReference>
<dbReference type="Pfam" id="PF04057">
    <property type="entry name" value="Rep-A_N"/>
    <property type="match status" value="1"/>
</dbReference>
<evidence type="ECO:0000313" key="15">
    <source>
        <dbReference type="Proteomes" id="UP001313282"/>
    </source>
</evidence>
<gene>
    <name evidence="14" type="primary">RFA1</name>
    <name evidence="14" type="ORF">TWF718_006382</name>
</gene>
<evidence type="ECO:0000313" key="14">
    <source>
        <dbReference type="EMBL" id="KAK6348594.1"/>
    </source>
</evidence>
<dbReference type="CDD" id="cd04476">
    <property type="entry name" value="RPA1_DBD_C"/>
    <property type="match status" value="1"/>
</dbReference>
<dbReference type="InterPro" id="IPR004591">
    <property type="entry name" value="Rfa1"/>
</dbReference>
<proteinExistence type="inferred from homology"/>
<name>A0AAN8RJW3_9PEZI</name>
<dbReference type="InterPro" id="IPR013955">
    <property type="entry name" value="Rep_factor-A_C"/>
</dbReference>
<dbReference type="SUPFAM" id="SSF50249">
    <property type="entry name" value="Nucleic acid-binding proteins"/>
    <property type="match status" value="4"/>
</dbReference>
<comment type="function">
    <text evidence="9">As part of the replication protein A (RPA/RP-A), a single-stranded DNA-binding heterotrimeric complex, may play an essential role in DNA replication, recombination and repair. Binds and stabilizes single-stranded DNA intermediates, preventing complementary DNA reannealing and recruiting different proteins involved in DNA metabolism.</text>
</comment>